<keyword evidence="2" id="KW-1185">Reference proteome</keyword>
<evidence type="ECO:0000313" key="1">
    <source>
        <dbReference type="EMBL" id="GFG97735.1"/>
    </source>
</evidence>
<dbReference type="Proteomes" id="UP000465301">
    <property type="component" value="Unassembled WGS sequence"/>
</dbReference>
<accession>A0A7I9ZA90</accession>
<sequence>MADMRLLHAYIAVGEYQQALALAVTAIPGYLAAPSQRARLHLAKAGTVVRDRRRRNKSPILQQLAGRIKNATQGAAT</sequence>
<reference evidence="1 2" key="1">
    <citation type="journal article" date="2019" name="Emerg. Microbes Infect.">
        <title>Comprehensive subspecies identification of 175 nontuberculous mycobacteria species based on 7547 genomic profiles.</title>
        <authorList>
            <person name="Matsumoto Y."/>
            <person name="Kinjo T."/>
            <person name="Motooka D."/>
            <person name="Nabeya D."/>
            <person name="Jung N."/>
            <person name="Uechi K."/>
            <person name="Horii T."/>
            <person name="Iida T."/>
            <person name="Fujita J."/>
            <person name="Nakamura S."/>
        </authorList>
    </citation>
    <scope>NUCLEOTIDE SEQUENCE [LARGE SCALE GENOMIC DNA]</scope>
    <source>
        <strain evidence="1 2">JCM 30726</strain>
    </source>
</reference>
<dbReference type="EMBL" id="BLLA01000001">
    <property type="protein sequence ID" value="GFG97735.1"/>
    <property type="molecule type" value="Genomic_DNA"/>
</dbReference>
<dbReference type="AlphaFoldDB" id="A0A7I9ZA90"/>
<evidence type="ECO:0008006" key="3">
    <source>
        <dbReference type="Google" id="ProtNLM"/>
    </source>
</evidence>
<comment type="caution">
    <text evidence="1">The sequence shown here is derived from an EMBL/GenBank/DDBJ whole genome shotgun (WGS) entry which is preliminary data.</text>
</comment>
<gene>
    <name evidence="1" type="ORF">MTIM_36140</name>
</gene>
<name>A0A7I9ZA90_9MYCO</name>
<protein>
    <recommendedName>
        <fullName evidence="3">Tetratricopeptide repeat protein</fullName>
    </recommendedName>
</protein>
<proteinExistence type="predicted"/>
<organism evidence="1 2">
    <name type="scientific">Mycobacterium timonense</name>
    <dbReference type="NCBI Taxonomy" id="701043"/>
    <lineage>
        <taxon>Bacteria</taxon>
        <taxon>Bacillati</taxon>
        <taxon>Actinomycetota</taxon>
        <taxon>Actinomycetes</taxon>
        <taxon>Mycobacteriales</taxon>
        <taxon>Mycobacteriaceae</taxon>
        <taxon>Mycobacterium</taxon>
        <taxon>Mycobacterium avium complex (MAC)</taxon>
    </lineage>
</organism>
<evidence type="ECO:0000313" key="2">
    <source>
        <dbReference type="Proteomes" id="UP000465301"/>
    </source>
</evidence>